<sequence length="469" mass="54285">MIQAKKAIGFFVSFAFLAFGFLFFSAKGIEPFADFALLEWQTKLANQGIFHLPYNHGIEDPDYSFFPLPDLFFQLTKGIAHSTFPNIYPILISPIFKFFGYSGLTILQTILFSIAIYIFHQIQKSGKTTLLLLFGSTLPIYIFLIHETVLIFLLEIIVLFLYHKNQNVFAGIIGAIILWIRPEMCFIMVSVPFCFGELNQRMRFYFSLACGFSFLAFGNYYISGSFLPFRLTKNSNIELRPENVFFLVKIWILQVPIFTLICFSFLKSLLNKKIHLRISLLLFVMIVMLVVAPNTGGHNTPRYLFGLVPLFVLFLYDKKKEPSPYISFRWIIIITAVTFYTVWNLNSQIKELKKISKFQSNTLNEIRKINDSVLIFSNPDFVFVSLPLLEEKKDLLLLRKNFNPKELANLLNKENTKTFTLLELPPSPVELPYNFRIPNCLNECNFIRGKTLPLEGALLPISRTQYKRN</sequence>
<dbReference type="EMBL" id="RQHU01000005">
    <property type="protein sequence ID" value="TGN16151.1"/>
    <property type="molecule type" value="Genomic_DNA"/>
</dbReference>
<evidence type="ECO:0000256" key="1">
    <source>
        <dbReference type="SAM" id="Phobius"/>
    </source>
</evidence>
<evidence type="ECO:0000313" key="2">
    <source>
        <dbReference type="EMBL" id="TGN16151.1"/>
    </source>
</evidence>
<dbReference type="RefSeq" id="WP_135745774.1">
    <property type="nucleotide sequence ID" value="NZ_JAIZBL010000004.1"/>
</dbReference>
<feature type="transmembrane region" description="Helical" evidence="1">
    <location>
        <begin position="131"/>
        <end position="162"/>
    </location>
</feature>
<protein>
    <recommendedName>
        <fullName evidence="4">Glycosyltransferase RgtA/B/C/D-like domain-containing protein</fullName>
    </recommendedName>
</protein>
<feature type="transmembrane region" description="Helical" evidence="1">
    <location>
        <begin position="204"/>
        <end position="223"/>
    </location>
</feature>
<feature type="transmembrane region" description="Helical" evidence="1">
    <location>
        <begin position="278"/>
        <end position="294"/>
    </location>
</feature>
<organism evidence="2 3">
    <name type="scientific">Leptospira bandrabouensis</name>
    <dbReference type="NCBI Taxonomy" id="2484903"/>
    <lineage>
        <taxon>Bacteria</taxon>
        <taxon>Pseudomonadati</taxon>
        <taxon>Spirochaetota</taxon>
        <taxon>Spirochaetia</taxon>
        <taxon>Leptospirales</taxon>
        <taxon>Leptospiraceae</taxon>
        <taxon>Leptospira</taxon>
    </lineage>
</organism>
<keyword evidence="1" id="KW-0472">Membrane</keyword>
<feature type="transmembrane region" description="Helical" evidence="1">
    <location>
        <begin position="243"/>
        <end position="266"/>
    </location>
</feature>
<name>A0A6H3NZT7_9LEPT</name>
<keyword evidence="3" id="KW-1185">Reference proteome</keyword>
<feature type="transmembrane region" description="Helical" evidence="1">
    <location>
        <begin position="98"/>
        <end position="119"/>
    </location>
</feature>
<feature type="transmembrane region" description="Helical" evidence="1">
    <location>
        <begin position="168"/>
        <end position="195"/>
    </location>
</feature>
<dbReference type="OrthoDB" id="321184at2"/>
<proteinExistence type="predicted"/>
<comment type="caution">
    <text evidence="2">The sequence shown here is derived from an EMBL/GenBank/DDBJ whole genome shotgun (WGS) entry which is preliminary data.</text>
</comment>
<gene>
    <name evidence="2" type="ORF">EHR08_07765</name>
</gene>
<dbReference type="InterPro" id="IPR059217">
    <property type="entry name" value="LA3751_2-like"/>
</dbReference>
<feature type="transmembrane region" description="Helical" evidence="1">
    <location>
        <begin position="7"/>
        <end position="26"/>
    </location>
</feature>
<accession>A0A6H3NZT7</accession>
<reference evidence="2" key="1">
    <citation type="journal article" date="2019" name="PLoS Negl. Trop. Dis.">
        <title>Revisiting the worldwide diversity of Leptospira species in the environment.</title>
        <authorList>
            <person name="Vincent A.T."/>
            <person name="Schiettekatte O."/>
            <person name="Bourhy P."/>
            <person name="Veyrier F.J."/>
            <person name="Picardeau M."/>
        </authorList>
    </citation>
    <scope>NUCLEOTIDE SEQUENCE [LARGE SCALE GENOMIC DNA]</scope>
    <source>
        <strain evidence="2">201601109</strain>
    </source>
</reference>
<feature type="transmembrane region" description="Helical" evidence="1">
    <location>
        <begin position="328"/>
        <end position="345"/>
    </location>
</feature>
<keyword evidence="1" id="KW-0812">Transmembrane</keyword>
<keyword evidence="1" id="KW-1133">Transmembrane helix</keyword>
<dbReference type="NCBIfam" id="NF047440">
    <property type="entry name" value="LA3751_2_3_fam"/>
    <property type="match status" value="1"/>
</dbReference>
<dbReference type="Proteomes" id="UP000297649">
    <property type="component" value="Unassembled WGS sequence"/>
</dbReference>
<evidence type="ECO:0008006" key="4">
    <source>
        <dbReference type="Google" id="ProtNLM"/>
    </source>
</evidence>
<dbReference type="AlphaFoldDB" id="A0A6H3NZT7"/>
<evidence type="ECO:0000313" key="3">
    <source>
        <dbReference type="Proteomes" id="UP000297649"/>
    </source>
</evidence>